<evidence type="ECO:0000313" key="2">
    <source>
        <dbReference type="Proteomes" id="UP000024635"/>
    </source>
</evidence>
<dbReference type="EMBL" id="JARK01001446">
    <property type="protein sequence ID" value="EYC01158.1"/>
    <property type="molecule type" value="Genomic_DNA"/>
</dbReference>
<evidence type="ECO:0000313" key="1">
    <source>
        <dbReference type="EMBL" id="EYC01158.1"/>
    </source>
</evidence>
<proteinExistence type="predicted"/>
<gene>
    <name evidence="1" type="primary">Acey_s0110.g199</name>
    <name evidence="1" type="ORF">Y032_0110g199</name>
</gene>
<dbReference type="Proteomes" id="UP000024635">
    <property type="component" value="Unassembled WGS sequence"/>
</dbReference>
<keyword evidence="2" id="KW-1185">Reference proteome</keyword>
<name>A0A016TEX7_9BILA</name>
<reference evidence="2" key="1">
    <citation type="journal article" date="2015" name="Nat. Genet.">
        <title>The genome and transcriptome of the zoonotic hookworm Ancylostoma ceylanicum identify infection-specific gene families.</title>
        <authorList>
            <person name="Schwarz E.M."/>
            <person name="Hu Y."/>
            <person name="Antoshechkin I."/>
            <person name="Miller M.M."/>
            <person name="Sternberg P.W."/>
            <person name="Aroian R.V."/>
        </authorList>
    </citation>
    <scope>NUCLEOTIDE SEQUENCE</scope>
    <source>
        <strain evidence="2">HY135</strain>
    </source>
</reference>
<comment type="caution">
    <text evidence="1">The sequence shown here is derived from an EMBL/GenBank/DDBJ whole genome shotgun (WGS) entry which is preliminary data.</text>
</comment>
<accession>A0A016TEX7</accession>
<protein>
    <submittedName>
        <fullName evidence="1">Uncharacterized protein</fullName>
    </submittedName>
</protein>
<dbReference type="AlphaFoldDB" id="A0A016TEX7"/>
<sequence length="90" mass="10578">MWQEHTWQHKRRTTFFSIWAVMEDLKLNRRKATYRLTRRPIVNRMVLPTFSGNAKDDSDEVESVFRILGSVGAQVSPLWVTSLLQNKTTV</sequence>
<organism evidence="1 2">
    <name type="scientific">Ancylostoma ceylanicum</name>
    <dbReference type="NCBI Taxonomy" id="53326"/>
    <lineage>
        <taxon>Eukaryota</taxon>
        <taxon>Metazoa</taxon>
        <taxon>Ecdysozoa</taxon>
        <taxon>Nematoda</taxon>
        <taxon>Chromadorea</taxon>
        <taxon>Rhabditida</taxon>
        <taxon>Rhabditina</taxon>
        <taxon>Rhabditomorpha</taxon>
        <taxon>Strongyloidea</taxon>
        <taxon>Ancylostomatidae</taxon>
        <taxon>Ancylostomatinae</taxon>
        <taxon>Ancylostoma</taxon>
    </lineage>
</organism>